<evidence type="ECO:0000313" key="3">
    <source>
        <dbReference type="Proteomes" id="UP000708208"/>
    </source>
</evidence>
<gene>
    <name evidence="2" type="ORF">AFUS01_LOCUS24593</name>
</gene>
<name>A0A8J2KCS2_9HEXA</name>
<feature type="transmembrane region" description="Helical" evidence="1">
    <location>
        <begin position="199"/>
        <end position="221"/>
    </location>
</feature>
<protein>
    <submittedName>
        <fullName evidence="2">Uncharacterized protein</fullName>
    </submittedName>
</protein>
<reference evidence="2" key="1">
    <citation type="submission" date="2021-06" db="EMBL/GenBank/DDBJ databases">
        <authorList>
            <person name="Hodson N. C."/>
            <person name="Mongue J. A."/>
            <person name="Jaron S. K."/>
        </authorList>
    </citation>
    <scope>NUCLEOTIDE SEQUENCE</scope>
</reference>
<keyword evidence="1" id="KW-0472">Membrane</keyword>
<feature type="transmembrane region" description="Helical" evidence="1">
    <location>
        <begin position="105"/>
        <end position="129"/>
    </location>
</feature>
<organism evidence="2 3">
    <name type="scientific">Allacma fusca</name>
    <dbReference type="NCBI Taxonomy" id="39272"/>
    <lineage>
        <taxon>Eukaryota</taxon>
        <taxon>Metazoa</taxon>
        <taxon>Ecdysozoa</taxon>
        <taxon>Arthropoda</taxon>
        <taxon>Hexapoda</taxon>
        <taxon>Collembola</taxon>
        <taxon>Symphypleona</taxon>
        <taxon>Sminthuridae</taxon>
        <taxon>Allacma</taxon>
    </lineage>
</organism>
<keyword evidence="1" id="KW-1133">Transmembrane helix</keyword>
<proteinExistence type="predicted"/>
<comment type="caution">
    <text evidence="2">The sequence shown here is derived from an EMBL/GenBank/DDBJ whole genome shotgun (WGS) entry which is preliminary data.</text>
</comment>
<keyword evidence="1" id="KW-0812">Transmembrane</keyword>
<keyword evidence="3" id="KW-1185">Reference proteome</keyword>
<dbReference type="AlphaFoldDB" id="A0A8J2KCS2"/>
<feature type="transmembrane region" description="Helical" evidence="1">
    <location>
        <begin position="47"/>
        <end position="67"/>
    </location>
</feature>
<dbReference type="EMBL" id="CAJVCH010308644">
    <property type="protein sequence ID" value="CAG7786007.1"/>
    <property type="molecule type" value="Genomic_DNA"/>
</dbReference>
<sequence>MVVAILLPSWISTSLFVHHLETTVAIFNTLYTEEEGRKSMHWMKYSLQDHFTIFLPFVIMNVVSVYMTDFDSDPNKIFYFYSLFADLARDNQHAHMVLNFFDKFLLLNAISIYNISDFMMLSFFSRIFASIDFEICTMRRKGLVSLIEVEAATKMCRRLQIMIQLFNQNFAYITFITKVVCIYGTIVCFYFSIKILPVDVVLATSNLILALDGVGAYILFFDRAFGIPGKMQELKTAILIASTKLPPMAGEAYRKRELQSIPSLGIKVGDFHNFERESTPNFVDFVTRNIIGLLLSFG</sequence>
<feature type="transmembrane region" description="Helical" evidence="1">
    <location>
        <begin position="170"/>
        <end position="193"/>
    </location>
</feature>
<evidence type="ECO:0000256" key="1">
    <source>
        <dbReference type="SAM" id="Phobius"/>
    </source>
</evidence>
<evidence type="ECO:0000313" key="2">
    <source>
        <dbReference type="EMBL" id="CAG7786007.1"/>
    </source>
</evidence>
<accession>A0A8J2KCS2</accession>
<dbReference type="Proteomes" id="UP000708208">
    <property type="component" value="Unassembled WGS sequence"/>
</dbReference>